<comment type="similarity">
    <text evidence="2">Belongs to the AAA ATPase family.</text>
</comment>
<gene>
    <name evidence="4" type="ORF">RDI58_006513</name>
</gene>
<dbReference type="GO" id="GO:0005524">
    <property type="term" value="F:ATP binding"/>
    <property type="evidence" value="ECO:0007669"/>
    <property type="project" value="UniProtKB-KW"/>
</dbReference>
<keyword evidence="1" id="KW-0106">Calcium</keyword>
<dbReference type="InterPro" id="IPR011992">
    <property type="entry name" value="EF-hand-dom_pair"/>
</dbReference>
<dbReference type="FunFam" id="3.40.50.300:FF:000159">
    <property type="entry name" value="Katanin p60 ATPase-containing subunit A1"/>
    <property type="match status" value="1"/>
</dbReference>
<evidence type="ECO:0000313" key="5">
    <source>
        <dbReference type="Proteomes" id="UP001371456"/>
    </source>
</evidence>
<dbReference type="SUPFAM" id="SSF47473">
    <property type="entry name" value="EF-hand"/>
    <property type="match status" value="1"/>
</dbReference>
<comment type="caution">
    <text evidence="4">The sequence shown here is derived from an EMBL/GenBank/DDBJ whole genome shotgun (WGS) entry which is preliminary data.</text>
</comment>
<keyword evidence="2" id="KW-0067">ATP-binding</keyword>
<accession>A0AAN8U1Y7</accession>
<dbReference type="Gene3D" id="3.40.50.300">
    <property type="entry name" value="P-loop containing nucleotide triphosphate hydrolases"/>
    <property type="match status" value="1"/>
</dbReference>
<dbReference type="GO" id="GO:0015630">
    <property type="term" value="C:microtubule cytoskeleton"/>
    <property type="evidence" value="ECO:0007669"/>
    <property type="project" value="TreeGrafter"/>
</dbReference>
<dbReference type="PROSITE" id="PS00674">
    <property type="entry name" value="AAA"/>
    <property type="match status" value="1"/>
</dbReference>
<dbReference type="AlphaFoldDB" id="A0AAN8U1Y7"/>
<dbReference type="InterPro" id="IPR003959">
    <property type="entry name" value="ATPase_AAA_core"/>
</dbReference>
<dbReference type="InterPro" id="IPR002048">
    <property type="entry name" value="EF_hand_dom"/>
</dbReference>
<dbReference type="SMART" id="SM00054">
    <property type="entry name" value="EFh"/>
    <property type="match status" value="1"/>
</dbReference>
<evidence type="ECO:0000313" key="4">
    <source>
        <dbReference type="EMBL" id="KAK6798810.1"/>
    </source>
</evidence>
<sequence>MCREEKIKRIFNTFDTNKDGFLSLTEMAVWVIAVEPDLKNNIKRISDTTYSPCRSGYRSLGLTYNDLSQIYQEKKRDLHLDFNTLQFQQEKTQRLSSQLSERCRRAGMGWDDVAGLHEAKKRLQEAVVLPLWMPKYFQGIRRPWRGVLMFGPPGTGKNPLAKAVATECGTTFLSVTCSSLCAKWYGESERLVRCLFDLARARAPSTIFIDEIDSLCNARGSPINVSSTLNLLFRASGEHDMSRRVKSELLVQIDGLNNSTSNTAGKSVTVLAATNFPWDLDEALRRRLEKRIYILLPDFKSRTYKDKLKINHVSS</sequence>
<proteinExistence type="inferred from homology"/>
<dbReference type="SUPFAM" id="SSF52540">
    <property type="entry name" value="P-loop containing nucleoside triphosphate hydrolases"/>
    <property type="match status" value="1"/>
</dbReference>
<keyword evidence="5" id="KW-1185">Reference proteome</keyword>
<dbReference type="PANTHER" id="PTHR23074:SF150">
    <property type="entry name" value="KATANIN P60 ATPASE-CONTAINING SUBUNIT A1-LIKE"/>
    <property type="match status" value="1"/>
</dbReference>
<dbReference type="PROSITE" id="PS50222">
    <property type="entry name" value="EF_HAND_2"/>
    <property type="match status" value="1"/>
</dbReference>
<protein>
    <recommendedName>
        <fullName evidence="3">EF-hand domain-containing protein</fullName>
    </recommendedName>
</protein>
<dbReference type="Proteomes" id="UP001371456">
    <property type="component" value="Unassembled WGS sequence"/>
</dbReference>
<dbReference type="Gene3D" id="1.10.238.10">
    <property type="entry name" value="EF-hand"/>
    <property type="match status" value="1"/>
</dbReference>
<dbReference type="Pfam" id="PF00004">
    <property type="entry name" value="AAA"/>
    <property type="match status" value="1"/>
</dbReference>
<dbReference type="InterPro" id="IPR027417">
    <property type="entry name" value="P-loop_NTPase"/>
</dbReference>
<dbReference type="GO" id="GO:0051013">
    <property type="term" value="P:microtubule severing"/>
    <property type="evidence" value="ECO:0007669"/>
    <property type="project" value="TreeGrafter"/>
</dbReference>
<evidence type="ECO:0000256" key="1">
    <source>
        <dbReference type="ARBA" id="ARBA00022837"/>
    </source>
</evidence>
<dbReference type="EMBL" id="JBANQN010000002">
    <property type="protein sequence ID" value="KAK6798810.1"/>
    <property type="molecule type" value="Genomic_DNA"/>
</dbReference>
<dbReference type="PROSITE" id="PS00018">
    <property type="entry name" value="EF_HAND_1"/>
    <property type="match status" value="1"/>
</dbReference>
<feature type="domain" description="EF-hand" evidence="3">
    <location>
        <begin position="2"/>
        <end position="37"/>
    </location>
</feature>
<evidence type="ECO:0000259" key="3">
    <source>
        <dbReference type="PROSITE" id="PS50222"/>
    </source>
</evidence>
<dbReference type="InterPro" id="IPR018247">
    <property type="entry name" value="EF_Hand_1_Ca_BS"/>
</dbReference>
<dbReference type="InterPro" id="IPR003593">
    <property type="entry name" value="AAA+_ATPase"/>
</dbReference>
<dbReference type="PANTHER" id="PTHR23074">
    <property type="entry name" value="AAA DOMAIN-CONTAINING"/>
    <property type="match status" value="1"/>
</dbReference>
<dbReference type="InterPro" id="IPR003960">
    <property type="entry name" value="ATPase_AAA_CS"/>
</dbReference>
<dbReference type="InterPro" id="IPR050304">
    <property type="entry name" value="MT-severing_AAA_ATPase"/>
</dbReference>
<evidence type="ECO:0000256" key="2">
    <source>
        <dbReference type="RuleBase" id="RU003651"/>
    </source>
</evidence>
<reference evidence="4 5" key="1">
    <citation type="submission" date="2024-02" db="EMBL/GenBank/DDBJ databases">
        <title>de novo genome assembly of Solanum bulbocastanum strain 11H21.</title>
        <authorList>
            <person name="Hosaka A.J."/>
        </authorList>
    </citation>
    <scope>NUCLEOTIDE SEQUENCE [LARGE SCALE GENOMIC DNA]</scope>
    <source>
        <tissue evidence="4">Young leaves</tissue>
    </source>
</reference>
<name>A0AAN8U1Y7_SOLBU</name>
<dbReference type="GO" id="GO:0016887">
    <property type="term" value="F:ATP hydrolysis activity"/>
    <property type="evidence" value="ECO:0007669"/>
    <property type="project" value="InterPro"/>
</dbReference>
<organism evidence="4 5">
    <name type="scientific">Solanum bulbocastanum</name>
    <name type="common">Wild potato</name>
    <dbReference type="NCBI Taxonomy" id="147425"/>
    <lineage>
        <taxon>Eukaryota</taxon>
        <taxon>Viridiplantae</taxon>
        <taxon>Streptophyta</taxon>
        <taxon>Embryophyta</taxon>
        <taxon>Tracheophyta</taxon>
        <taxon>Spermatophyta</taxon>
        <taxon>Magnoliopsida</taxon>
        <taxon>eudicotyledons</taxon>
        <taxon>Gunneridae</taxon>
        <taxon>Pentapetalae</taxon>
        <taxon>asterids</taxon>
        <taxon>lamiids</taxon>
        <taxon>Solanales</taxon>
        <taxon>Solanaceae</taxon>
        <taxon>Solanoideae</taxon>
        <taxon>Solaneae</taxon>
        <taxon>Solanum</taxon>
    </lineage>
</organism>
<dbReference type="GO" id="GO:0005509">
    <property type="term" value="F:calcium ion binding"/>
    <property type="evidence" value="ECO:0007669"/>
    <property type="project" value="InterPro"/>
</dbReference>
<keyword evidence="2" id="KW-0547">Nucleotide-binding</keyword>
<dbReference type="SMART" id="SM00382">
    <property type="entry name" value="AAA"/>
    <property type="match status" value="1"/>
</dbReference>